<dbReference type="AlphaFoldDB" id="A0A6J8EBM3"/>
<dbReference type="OrthoDB" id="6263373at2759"/>
<evidence type="ECO:0008006" key="4">
    <source>
        <dbReference type="Google" id="ProtNLM"/>
    </source>
</evidence>
<evidence type="ECO:0000313" key="2">
    <source>
        <dbReference type="EMBL" id="CAC5418179.1"/>
    </source>
</evidence>
<keyword evidence="3" id="KW-1185">Reference proteome</keyword>
<evidence type="ECO:0000313" key="3">
    <source>
        <dbReference type="Proteomes" id="UP000507470"/>
    </source>
</evidence>
<name>A0A6J8EBM3_MYTCO</name>
<gene>
    <name evidence="2" type="ORF">MCOR_50632</name>
</gene>
<accession>A0A6J8EBM3</accession>
<sequence>MQMFTLNGQSRLNLVFPNIEEKVVEKQFKQKKYHDETAKHRTIKVGELVFARNFVVNSKLKWIKGTVVNQTGPLSFKIELSDGRIIRRHVDHLRIRSSECRDTDTGDNIKTSVTDNSIREPEITIPTLSTEQQDQGMPNPTINEDSEPQLSKTADPITSRYPIRARKQPAYLKDDVHK</sequence>
<feature type="compositionally biased region" description="Polar residues" evidence="1">
    <location>
        <begin position="126"/>
        <end position="152"/>
    </location>
</feature>
<protein>
    <recommendedName>
        <fullName evidence="4">DUF5641 domain-containing protein</fullName>
    </recommendedName>
</protein>
<dbReference type="Proteomes" id="UP000507470">
    <property type="component" value="Unassembled WGS sequence"/>
</dbReference>
<reference evidence="2 3" key="1">
    <citation type="submission" date="2020-06" db="EMBL/GenBank/DDBJ databases">
        <authorList>
            <person name="Li R."/>
            <person name="Bekaert M."/>
        </authorList>
    </citation>
    <scope>NUCLEOTIDE SEQUENCE [LARGE SCALE GENOMIC DNA]</scope>
    <source>
        <strain evidence="3">wild</strain>
    </source>
</reference>
<organism evidence="2 3">
    <name type="scientific">Mytilus coruscus</name>
    <name type="common">Sea mussel</name>
    <dbReference type="NCBI Taxonomy" id="42192"/>
    <lineage>
        <taxon>Eukaryota</taxon>
        <taxon>Metazoa</taxon>
        <taxon>Spiralia</taxon>
        <taxon>Lophotrochozoa</taxon>
        <taxon>Mollusca</taxon>
        <taxon>Bivalvia</taxon>
        <taxon>Autobranchia</taxon>
        <taxon>Pteriomorphia</taxon>
        <taxon>Mytilida</taxon>
        <taxon>Mytiloidea</taxon>
        <taxon>Mytilidae</taxon>
        <taxon>Mytilinae</taxon>
        <taxon>Mytilus</taxon>
    </lineage>
</organism>
<proteinExistence type="predicted"/>
<feature type="region of interest" description="Disordered" evidence="1">
    <location>
        <begin position="126"/>
        <end position="178"/>
    </location>
</feature>
<evidence type="ECO:0000256" key="1">
    <source>
        <dbReference type="SAM" id="MobiDB-lite"/>
    </source>
</evidence>
<dbReference type="EMBL" id="CACVKT020008880">
    <property type="protein sequence ID" value="CAC5418179.1"/>
    <property type="molecule type" value="Genomic_DNA"/>
</dbReference>